<gene>
    <name evidence="2" type="ORF">FOZ60_014576</name>
</gene>
<evidence type="ECO:0000313" key="3">
    <source>
        <dbReference type="Proteomes" id="UP000541610"/>
    </source>
</evidence>
<evidence type="ECO:0000313" key="2">
    <source>
        <dbReference type="EMBL" id="KAF4679722.1"/>
    </source>
</evidence>
<accession>A0A7J6N722</accession>
<dbReference type="AlphaFoldDB" id="A0A7J6N722"/>
<protein>
    <submittedName>
        <fullName evidence="2">Uncharacterized protein</fullName>
    </submittedName>
</protein>
<reference evidence="2 3" key="1">
    <citation type="submission" date="2020-04" db="EMBL/GenBank/DDBJ databases">
        <title>Perkinsus olseni comparative genomics.</title>
        <authorList>
            <person name="Bogema D.R."/>
        </authorList>
    </citation>
    <scope>NUCLEOTIDE SEQUENCE [LARGE SCALE GENOMIC DNA]</scope>
    <source>
        <strain evidence="2">00978-12</strain>
    </source>
</reference>
<proteinExistence type="predicted"/>
<evidence type="ECO:0000256" key="1">
    <source>
        <dbReference type="SAM" id="Coils"/>
    </source>
</evidence>
<dbReference type="Proteomes" id="UP000541610">
    <property type="component" value="Unassembled WGS sequence"/>
</dbReference>
<dbReference type="OrthoDB" id="10480791at2759"/>
<feature type="coiled-coil region" evidence="1">
    <location>
        <begin position="124"/>
        <end position="172"/>
    </location>
</feature>
<sequence length="347" mass="38994">MAATEATVRSLRRALTEAGALWSITDDEDTLRERLRGHSGSELGRECSSDERRLLCSLRELSVVVVDSGANTDRVETEDKKTQTLSGIRRSLVKKAVFSYEWQALITGREERDAAVQTDSNGEVDRLKTELAFERRRVINLERQYTRSEVDRLDLIARTNTLEIELRRLEQQLAHDRDFNAHKHAREDTSLKDLGRSILSSVASPCGVQAVLGGGGGPTLLLSIMVEAVCTSHVKHQDYCWVEIRLASDDSGRLIAAGRTHGEKFSVEDGRELSFGGAKLEMTCQCRVCRKIVDFLTCEFAVKYLGNVVEKLWSIMTVCNFFADSTVSYNQKLIFFRGLSMLGYLIF</sequence>
<keyword evidence="1" id="KW-0175">Coiled coil</keyword>
<name>A0A7J6N722_PEROL</name>
<organism evidence="2 3">
    <name type="scientific">Perkinsus olseni</name>
    <name type="common">Perkinsus atlanticus</name>
    <dbReference type="NCBI Taxonomy" id="32597"/>
    <lineage>
        <taxon>Eukaryota</taxon>
        <taxon>Sar</taxon>
        <taxon>Alveolata</taxon>
        <taxon>Perkinsozoa</taxon>
        <taxon>Perkinsea</taxon>
        <taxon>Perkinsida</taxon>
        <taxon>Perkinsidae</taxon>
        <taxon>Perkinsus</taxon>
    </lineage>
</organism>
<dbReference type="EMBL" id="JABANP010000697">
    <property type="protein sequence ID" value="KAF4679722.1"/>
    <property type="molecule type" value="Genomic_DNA"/>
</dbReference>
<comment type="caution">
    <text evidence="2">The sequence shown here is derived from an EMBL/GenBank/DDBJ whole genome shotgun (WGS) entry which is preliminary data.</text>
</comment>